<dbReference type="EMBL" id="DTCA01000044">
    <property type="protein sequence ID" value="HGM07011.1"/>
    <property type="molecule type" value="Genomic_DNA"/>
</dbReference>
<accession>A0A7C4H297</accession>
<organism evidence="1">
    <name type="scientific">Ignisphaera aggregans</name>
    <dbReference type="NCBI Taxonomy" id="334771"/>
    <lineage>
        <taxon>Archaea</taxon>
        <taxon>Thermoproteota</taxon>
        <taxon>Thermoprotei</taxon>
        <taxon>Desulfurococcales</taxon>
        <taxon>Desulfurococcaceae</taxon>
        <taxon>Ignisphaera</taxon>
    </lineage>
</organism>
<name>A0A7C4H297_9CREN</name>
<gene>
    <name evidence="1" type="ORF">ENU31_01180</name>
</gene>
<reference evidence="1" key="1">
    <citation type="journal article" date="2020" name="mSystems">
        <title>Genome- and Community-Level Interaction Insights into Carbon Utilization and Element Cycling Functions of Hydrothermarchaeota in Hydrothermal Sediment.</title>
        <authorList>
            <person name="Zhou Z."/>
            <person name="Liu Y."/>
            <person name="Xu W."/>
            <person name="Pan J."/>
            <person name="Luo Z.H."/>
            <person name="Li M."/>
        </authorList>
    </citation>
    <scope>NUCLEOTIDE SEQUENCE [LARGE SCALE GENOMIC DNA]</scope>
    <source>
        <strain evidence="1">SpSt-658</strain>
    </source>
</reference>
<sequence>MDKLTRFLNTLKLFGFAILDSKNTEIVDVLKDSGLLQLFRVRRLNGYTILEIDSDTCEKECDFNCRDGNGKRIKKCYGECIDRCVIDELNSIIKSISKMLQ</sequence>
<evidence type="ECO:0000313" key="1">
    <source>
        <dbReference type="EMBL" id="HGM07011.1"/>
    </source>
</evidence>
<proteinExistence type="predicted"/>
<dbReference type="AlphaFoldDB" id="A0A7C4H297"/>
<protein>
    <submittedName>
        <fullName evidence="1">Uncharacterized protein</fullName>
    </submittedName>
</protein>
<comment type="caution">
    <text evidence="1">The sequence shown here is derived from an EMBL/GenBank/DDBJ whole genome shotgun (WGS) entry which is preliminary data.</text>
</comment>